<evidence type="ECO:0000313" key="1">
    <source>
        <dbReference type="EMBL" id="MDI4668250.1"/>
    </source>
</evidence>
<protein>
    <submittedName>
        <fullName evidence="1">Uncharacterized protein</fullName>
    </submittedName>
</protein>
<evidence type="ECO:0000313" key="2">
    <source>
        <dbReference type="Proteomes" id="UP001156974"/>
    </source>
</evidence>
<dbReference type="RefSeq" id="WP_175081826.1">
    <property type="nucleotide sequence ID" value="NZ_JAKUMG010000001.1"/>
</dbReference>
<accession>A0ABT6TWH0</accession>
<dbReference type="EMBL" id="JAKUMG010000001">
    <property type="protein sequence ID" value="MDI4668250.1"/>
    <property type="molecule type" value="Genomic_DNA"/>
</dbReference>
<dbReference type="Proteomes" id="UP001156974">
    <property type="component" value="Unassembled WGS sequence"/>
</dbReference>
<comment type="caution">
    <text evidence="1">The sequence shown here is derived from an EMBL/GenBank/DDBJ whole genome shotgun (WGS) entry which is preliminary data.</text>
</comment>
<organism evidence="1 2">
    <name type="scientific">Pseudoalteromonas shioyasakiensis</name>
    <dbReference type="NCBI Taxonomy" id="1190813"/>
    <lineage>
        <taxon>Bacteria</taxon>
        <taxon>Pseudomonadati</taxon>
        <taxon>Pseudomonadota</taxon>
        <taxon>Gammaproteobacteria</taxon>
        <taxon>Alteromonadales</taxon>
        <taxon>Pseudoalteromonadaceae</taxon>
        <taxon>Pseudoalteromonas</taxon>
    </lineage>
</organism>
<keyword evidence="2" id="KW-1185">Reference proteome</keyword>
<proteinExistence type="predicted"/>
<gene>
    <name evidence="1" type="ORF">MKZ47_03900</name>
</gene>
<reference evidence="1 2" key="1">
    <citation type="submission" date="2022-02" db="EMBL/GenBank/DDBJ databases">
        <title>Genome analysis of Beneficial Microorganisms for Coral consortium from Pocillopora damicornis.</title>
        <authorList>
            <person name="Rosado P.M."/>
            <person name="Cardoso P.M."/>
            <person name="Rosado J.G."/>
            <person name="Schultz J."/>
            <person name="Rocha U."/>
            <person name="Costa T.K."/>
            <person name="Peixoto R.S."/>
        </authorList>
    </citation>
    <scope>NUCLEOTIDE SEQUENCE [LARGE SCALE GENOMIC DNA]</scope>
    <source>
        <strain evidence="1 2">BMC5</strain>
    </source>
</reference>
<name>A0ABT6TWH0_9GAMM</name>
<sequence length="90" mass="10064">MSNIEKLRTKYSLSIESPFTTLINGEAFEFDALISGYGAKNGMLISTNGHFMNANRDEILTNGYGYSCFNIHGRGVTENFDETLEDWGKV</sequence>